<accession>A0A4Y2X389</accession>
<dbReference type="AlphaFoldDB" id="A0A4Y2X389"/>
<evidence type="ECO:0000313" key="2">
    <source>
        <dbReference type="EMBL" id="GBO42462.1"/>
    </source>
</evidence>
<dbReference type="PROSITE" id="PS51406">
    <property type="entry name" value="FIBRINOGEN_C_2"/>
    <property type="match status" value="1"/>
</dbReference>
<organism evidence="2 3">
    <name type="scientific">Araneus ventricosus</name>
    <name type="common">Orbweaver spider</name>
    <name type="synonym">Epeira ventricosa</name>
    <dbReference type="NCBI Taxonomy" id="182803"/>
    <lineage>
        <taxon>Eukaryota</taxon>
        <taxon>Metazoa</taxon>
        <taxon>Ecdysozoa</taxon>
        <taxon>Arthropoda</taxon>
        <taxon>Chelicerata</taxon>
        <taxon>Arachnida</taxon>
        <taxon>Araneae</taxon>
        <taxon>Araneomorphae</taxon>
        <taxon>Entelegynae</taxon>
        <taxon>Araneoidea</taxon>
        <taxon>Araneidae</taxon>
        <taxon>Araneus</taxon>
    </lineage>
</organism>
<dbReference type="InterPro" id="IPR036056">
    <property type="entry name" value="Fibrinogen-like_C"/>
</dbReference>
<proteinExistence type="predicted"/>
<reference evidence="2 3" key="1">
    <citation type="journal article" date="2019" name="Sci. Rep.">
        <title>Orb-weaving spider Araneus ventricosus genome elucidates the spidroin gene catalogue.</title>
        <authorList>
            <person name="Kono N."/>
            <person name="Nakamura H."/>
            <person name="Ohtoshi R."/>
            <person name="Moran D.A.P."/>
            <person name="Shinohara A."/>
            <person name="Yoshida Y."/>
            <person name="Fujiwara M."/>
            <person name="Mori M."/>
            <person name="Tomita M."/>
            <person name="Arakawa K."/>
        </authorList>
    </citation>
    <scope>NUCLEOTIDE SEQUENCE [LARGE SCALE GENOMIC DNA]</scope>
</reference>
<dbReference type="NCBIfam" id="NF040941">
    <property type="entry name" value="GGGWT_bact"/>
    <property type="match status" value="1"/>
</dbReference>
<dbReference type="InterPro" id="IPR002181">
    <property type="entry name" value="Fibrinogen_a/b/g_C_dom"/>
</dbReference>
<feature type="domain" description="Fibrinogen C-terminal" evidence="1">
    <location>
        <begin position="40"/>
        <end position="93"/>
    </location>
</feature>
<sequence length="128" mass="14576">MFPNQFQLVQIAQTMITIDSWILLTNSVSGSKPIEKDDKIVQDDKPRDCSEILASGRNKSGVHTIWAGEPFPAGKPLQVYCDMETDKGGWTVILFTVIFTFQPFFTRGGYRCCNVCQRNKKHPPFRMD</sequence>
<comment type="caution">
    <text evidence="2">The sequence shown here is derived from an EMBL/GenBank/DDBJ whole genome shotgun (WGS) entry which is preliminary data.</text>
</comment>
<name>A0A4Y2X389_ARAVE</name>
<keyword evidence="3" id="KW-1185">Reference proteome</keyword>
<gene>
    <name evidence="2" type="ORF">AVEN_4389_1</name>
</gene>
<dbReference type="Proteomes" id="UP000499080">
    <property type="component" value="Unassembled WGS sequence"/>
</dbReference>
<dbReference type="EMBL" id="BGPR01068553">
    <property type="protein sequence ID" value="GBO42462.1"/>
    <property type="molecule type" value="Genomic_DNA"/>
</dbReference>
<dbReference type="InterPro" id="IPR014716">
    <property type="entry name" value="Fibrinogen_a/b/g_C_1"/>
</dbReference>
<evidence type="ECO:0000313" key="3">
    <source>
        <dbReference type="Proteomes" id="UP000499080"/>
    </source>
</evidence>
<dbReference type="OrthoDB" id="9990035at2759"/>
<protein>
    <recommendedName>
        <fullName evidence="1">Fibrinogen C-terminal domain-containing protein</fullName>
    </recommendedName>
</protein>
<evidence type="ECO:0000259" key="1">
    <source>
        <dbReference type="PROSITE" id="PS51406"/>
    </source>
</evidence>
<dbReference type="Pfam" id="PF00147">
    <property type="entry name" value="Fibrinogen_C"/>
    <property type="match status" value="1"/>
</dbReference>
<dbReference type="SUPFAM" id="SSF56496">
    <property type="entry name" value="Fibrinogen C-terminal domain-like"/>
    <property type="match status" value="1"/>
</dbReference>
<dbReference type="Gene3D" id="3.90.215.10">
    <property type="entry name" value="Gamma Fibrinogen, chain A, domain 1"/>
    <property type="match status" value="1"/>
</dbReference>